<accession>A0ACB7YHB5</accession>
<dbReference type="EMBL" id="CM037158">
    <property type="protein sequence ID" value="KAH7852940.1"/>
    <property type="molecule type" value="Genomic_DNA"/>
</dbReference>
<evidence type="ECO:0000313" key="2">
    <source>
        <dbReference type="Proteomes" id="UP000828048"/>
    </source>
</evidence>
<protein>
    <submittedName>
        <fullName evidence="1">Uncharacterized protein</fullName>
    </submittedName>
</protein>
<organism evidence="1 2">
    <name type="scientific">Vaccinium darrowii</name>
    <dbReference type="NCBI Taxonomy" id="229202"/>
    <lineage>
        <taxon>Eukaryota</taxon>
        <taxon>Viridiplantae</taxon>
        <taxon>Streptophyta</taxon>
        <taxon>Embryophyta</taxon>
        <taxon>Tracheophyta</taxon>
        <taxon>Spermatophyta</taxon>
        <taxon>Magnoliopsida</taxon>
        <taxon>eudicotyledons</taxon>
        <taxon>Gunneridae</taxon>
        <taxon>Pentapetalae</taxon>
        <taxon>asterids</taxon>
        <taxon>Ericales</taxon>
        <taxon>Ericaceae</taxon>
        <taxon>Vaccinioideae</taxon>
        <taxon>Vaccinieae</taxon>
        <taxon>Vaccinium</taxon>
    </lineage>
</organism>
<sequence>MSLHTFEESVFERYPRNFISEFKFNASCVDQASGNDVFIEDIVSCIYHYSGSCFAAYSRVEKTGKYIGAGWEKCFDEAYSELWKKVNPSVCANDSGDKESATHNTYLVVSILVAASGIHKLPAINSYSDLDKGP</sequence>
<proteinExistence type="predicted"/>
<dbReference type="Proteomes" id="UP000828048">
    <property type="component" value="Chromosome 8"/>
</dbReference>
<keyword evidence="2" id="KW-1185">Reference proteome</keyword>
<name>A0ACB7YHB5_9ERIC</name>
<comment type="caution">
    <text evidence="1">The sequence shown here is derived from an EMBL/GenBank/DDBJ whole genome shotgun (WGS) entry which is preliminary data.</text>
</comment>
<reference evidence="1 2" key="1">
    <citation type="journal article" date="2021" name="Hortic Res">
        <title>High-quality reference genome and annotation aids understanding of berry development for evergreen blueberry (Vaccinium darrowii).</title>
        <authorList>
            <person name="Yu J."/>
            <person name="Hulse-Kemp A.M."/>
            <person name="Babiker E."/>
            <person name="Staton M."/>
        </authorList>
    </citation>
    <scope>NUCLEOTIDE SEQUENCE [LARGE SCALE GENOMIC DNA]</scope>
    <source>
        <strain evidence="2">cv. NJ 8807/NJ 8810</strain>
        <tissue evidence="1">Young leaf</tissue>
    </source>
</reference>
<gene>
    <name evidence="1" type="ORF">Vadar_031233</name>
</gene>
<evidence type="ECO:0000313" key="1">
    <source>
        <dbReference type="EMBL" id="KAH7852940.1"/>
    </source>
</evidence>